<protein>
    <submittedName>
        <fullName evidence="2">Uncharacterized protein</fullName>
    </submittedName>
</protein>
<accession>A0A409VKL1</accession>
<evidence type="ECO:0000256" key="1">
    <source>
        <dbReference type="SAM" id="MobiDB-lite"/>
    </source>
</evidence>
<proteinExistence type="predicted"/>
<reference evidence="2 3" key="1">
    <citation type="journal article" date="2018" name="Evol. Lett.">
        <title>Horizontal gene cluster transfer increased hallucinogenic mushroom diversity.</title>
        <authorList>
            <person name="Reynolds H.T."/>
            <person name="Vijayakumar V."/>
            <person name="Gluck-Thaler E."/>
            <person name="Korotkin H.B."/>
            <person name="Matheny P.B."/>
            <person name="Slot J.C."/>
        </authorList>
    </citation>
    <scope>NUCLEOTIDE SEQUENCE [LARGE SCALE GENOMIC DNA]</scope>
    <source>
        <strain evidence="2 3">SRW20</strain>
    </source>
</reference>
<dbReference type="OrthoDB" id="3052561at2759"/>
<gene>
    <name evidence="2" type="ORF">CVT26_009547</name>
</gene>
<dbReference type="InParanoid" id="A0A409VKL1"/>
<organism evidence="2 3">
    <name type="scientific">Gymnopilus dilepis</name>
    <dbReference type="NCBI Taxonomy" id="231916"/>
    <lineage>
        <taxon>Eukaryota</taxon>
        <taxon>Fungi</taxon>
        <taxon>Dikarya</taxon>
        <taxon>Basidiomycota</taxon>
        <taxon>Agaricomycotina</taxon>
        <taxon>Agaricomycetes</taxon>
        <taxon>Agaricomycetidae</taxon>
        <taxon>Agaricales</taxon>
        <taxon>Agaricineae</taxon>
        <taxon>Hymenogastraceae</taxon>
        <taxon>Gymnopilus</taxon>
    </lineage>
</organism>
<keyword evidence="3" id="KW-1185">Reference proteome</keyword>
<dbReference type="EMBL" id="NHYE01005623">
    <property type="protein sequence ID" value="PPQ66746.1"/>
    <property type="molecule type" value="Genomic_DNA"/>
</dbReference>
<evidence type="ECO:0000313" key="2">
    <source>
        <dbReference type="EMBL" id="PPQ66746.1"/>
    </source>
</evidence>
<evidence type="ECO:0000313" key="3">
    <source>
        <dbReference type="Proteomes" id="UP000284706"/>
    </source>
</evidence>
<dbReference type="AlphaFoldDB" id="A0A409VKL1"/>
<feature type="region of interest" description="Disordered" evidence="1">
    <location>
        <begin position="1"/>
        <end position="36"/>
    </location>
</feature>
<name>A0A409VKL1_9AGAR</name>
<dbReference type="Proteomes" id="UP000284706">
    <property type="component" value="Unassembled WGS sequence"/>
</dbReference>
<feature type="region of interest" description="Disordered" evidence="1">
    <location>
        <begin position="310"/>
        <end position="333"/>
    </location>
</feature>
<sequence>MGLPDTSKPTRRRRFARFGSPDSVEANYGSDPENDRIEEAEMREVEEVDEWLTQPIPPTPTFAKEDEKPFRIYNTPGALLYQLLFYFFLYLNLVPPPPPPCPANAMILPRKSVPRPNHRRVDLGILFGRRREPVNDDATEYVISPRPGTNQLPIHINVTTNNTTDKLKLHNKGMLRIYRIPRHTVERMRFAMDVSRFGLCGDVARMPVDEDDIVAVYRHGYRIWDFFQKDEVWYLVATNPHVLRQVLARCEYLQPPLSVRIKKPIWWAIRRILSSFLPFVCPPGRPIDRPQRIPIGDDNILPKPWYDDNVVISSDSDSDSDSDTSSYTGDGEE</sequence>
<comment type="caution">
    <text evidence="2">The sequence shown here is derived from an EMBL/GenBank/DDBJ whole genome shotgun (WGS) entry which is preliminary data.</text>
</comment>